<proteinExistence type="predicted"/>
<dbReference type="AlphaFoldDB" id="A0A8T0HZH0"/>
<sequence>MTGVGERERRRESWRERERELEFYVRIEKVKFARPVCSDPVSGGVPGSEGGSFGRLRDLRGWRIGWTGLYVCAVEWVMNWRRRCGGARVC</sequence>
<dbReference type="Proteomes" id="UP000822688">
    <property type="component" value="Chromosome 5"/>
</dbReference>
<keyword evidence="2" id="KW-1185">Reference proteome</keyword>
<comment type="caution">
    <text evidence="1">The sequence shown here is derived from an EMBL/GenBank/DDBJ whole genome shotgun (WGS) entry which is preliminary data.</text>
</comment>
<accession>A0A8T0HZH0</accession>
<organism evidence="1 2">
    <name type="scientific">Ceratodon purpureus</name>
    <name type="common">Fire moss</name>
    <name type="synonym">Dicranum purpureum</name>
    <dbReference type="NCBI Taxonomy" id="3225"/>
    <lineage>
        <taxon>Eukaryota</taxon>
        <taxon>Viridiplantae</taxon>
        <taxon>Streptophyta</taxon>
        <taxon>Embryophyta</taxon>
        <taxon>Bryophyta</taxon>
        <taxon>Bryophytina</taxon>
        <taxon>Bryopsida</taxon>
        <taxon>Dicranidae</taxon>
        <taxon>Pseudoditrichales</taxon>
        <taxon>Ditrichaceae</taxon>
        <taxon>Ceratodon</taxon>
    </lineage>
</organism>
<evidence type="ECO:0000313" key="2">
    <source>
        <dbReference type="Proteomes" id="UP000822688"/>
    </source>
</evidence>
<dbReference type="EMBL" id="CM026425">
    <property type="protein sequence ID" value="KAG0575718.1"/>
    <property type="molecule type" value="Genomic_DNA"/>
</dbReference>
<protein>
    <submittedName>
        <fullName evidence="1">Uncharacterized protein</fullName>
    </submittedName>
</protein>
<gene>
    <name evidence="1" type="ORF">KC19_5G025400</name>
</gene>
<evidence type="ECO:0000313" key="1">
    <source>
        <dbReference type="EMBL" id="KAG0575718.1"/>
    </source>
</evidence>
<reference evidence="1" key="1">
    <citation type="submission" date="2020-06" db="EMBL/GenBank/DDBJ databases">
        <title>WGS assembly of Ceratodon purpureus strain R40.</title>
        <authorList>
            <person name="Carey S.B."/>
            <person name="Jenkins J."/>
            <person name="Shu S."/>
            <person name="Lovell J.T."/>
            <person name="Sreedasyam A."/>
            <person name="Maumus F."/>
            <person name="Tiley G.P."/>
            <person name="Fernandez-Pozo N."/>
            <person name="Barry K."/>
            <person name="Chen C."/>
            <person name="Wang M."/>
            <person name="Lipzen A."/>
            <person name="Daum C."/>
            <person name="Saski C.A."/>
            <person name="Payton A.C."/>
            <person name="Mcbreen J.C."/>
            <person name="Conrad R.E."/>
            <person name="Kollar L.M."/>
            <person name="Olsson S."/>
            <person name="Huttunen S."/>
            <person name="Landis J.B."/>
            <person name="Wickett N.J."/>
            <person name="Johnson M.G."/>
            <person name="Rensing S.A."/>
            <person name="Grimwood J."/>
            <person name="Schmutz J."/>
            <person name="Mcdaniel S.F."/>
        </authorList>
    </citation>
    <scope>NUCLEOTIDE SEQUENCE</scope>
    <source>
        <strain evidence="1">R40</strain>
    </source>
</reference>
<name>A0A8T0HZH0_CERPU</name>